<proteinExistence type="predicted"/>
<protein>
    <submittedName>
        <fullName evidence="2">Uncharacterized protein</fullName>
    </submittedName>
</protein>
<feature type="compositionally biased region" description="Polar residues" evidence="1">
    <location>
        <begin position="49"/>
        <end position="59"/>
    </location>
</feature>
<name>A0A392TI13_9FABA</name>
<dbReference type="Proteomes" id="UP000265520">
    <property type="component" value="Unassembled WGS sequence"/>
</dbReference>
<dbReference type="AlphaFoldDB" id="A0A392TI13"/>
<evidence type="ECO:0000313" key="2">
    <source>
        <dbReference type="EMBL" id="MCI59736.1"/>
    </source>
</evidence>
<feature type="region of interest" description="Disordered" evidence="1">
    <location>
        <begin position="34"/>
        <end position="59"/>
    </location>
</feature>
<keyword evidence="3" id="KW-1185">Reference proteome</keyword>
<organism evidence="2 3">
    <name type="scientific">Trifolium medium</name>
    <dbReference type="NCBI Taxonomy" id="97028"/>
    <lineage>
        <taxon>Eukaryota</taxon>
        <taxon>Viridiplantae</taxon>
        <taxon>Streptophyta</taxon>
        <taxon>Embryophyta</taxon>
        <taxon>Tracheophyta</taxon>
        <taxon>Spermatophyta</taxon>
        <taxon>Magnoliopsida</taxon>
        <taxon>eudicotyledons</taxon>
        <taxon>Gunneridae</taxon>
        <taxon>Pentapetalae</taxon>
        <taxon>rosids</taxon>
        <taxon>fabids</taxon>
        <taxon>Fabales</taxon>
        <taxon>Fabaceae</taxon>
        <taxon>Papilionoideae</taxon>
        <taxon>50 kb inversion clade</taxon>
        <taxon>NPAAA clade</taxon>
        <taxon>Hologalegina</taxon>
        <taxon>IRL clade</taxon>
        <taxon>Trifolieae</taxon>
        <taxon>Trifolium</taxon>
    </lineage>
</organism>
<comment type="caution">
    <text evidence="2">The sequence shown here is derived from an EMBL/GenBank/DDBJ whole genome shotgun (WGS) entry which is preliminary data.</text>
</comment>
<accession>A0A392TI13</accession>
<feature type="non-terminal residue" evidence="2">
    <location>
        <position position="1"/>
    </location>
</feature>
<evidence type="ECO:0000313" key="3">
    <source>
        <dbReference type="Proteomes" id="UP000265520"/>
    </source>
</evidence>
<reference evidence="2 3" key="1">
    <citation type="journal article" date="2018" name="Front. Plant Sci.">
        <title>Red Clover (Trifolium pratense) and Zigzag Clover (T. medium) - A Picture of Genomic Similarities and Differences.</title>
        <authorList>
            <person name="Dluhosova J."/>
            <person name="Istvanek J."/>
            <person name="Nedelnik J."/>
            <person name="Repkova J."/>
        </authorList>
    </citation>
    <scope>NUCLEOTIDE SEQUENCE [LARGE SCALE GENOMIC DNA]</scope>
    <source>
        <strain evidence="3">cv. 10/8</strain>
        <tissue evidence="2">Leaf</tissue>
    </source>
</reference>
<evidence type="ECO:0000256" key="1">
    <source>
        <dbReference type="SAM" id="MobiDB-lite"/>
    </source>
</evidence>
<dbReference type="EMBL" id="LXQA010569128">
    <property type="protein sequence ID" value="MCI59736.1"/>
    <property type="molecule type" value="Genomic_DNA"/>
</dbReference>
<sequence length="59" mass="6649">RKQQQQRKQNSEEMQSFSSHSYLYAKLQPTRLVREGAPLQSGPLIKSIGSDQMPSNGSD</sequence>